<dbReference type="RefSeq" id="WP_097208608.1">
    <property type="nucleotide sequence ID" value="NZ_JACHXB010000002.1"/>
</dbReference>
<dbReference type="SUPFAM" id="SSF53474">
    <property type="entry name" value="alpha/beta-Hydrolases"/>
    <property type="match status" value="1"/>
</dbReference>
<dbReference type="InterPro" id="IPR050261">
    <property type="entry name" value="FrsA_esterase"/>
</dbReference>
<dbReference type="InterPro" id="IPR029058">
    <property type="entry name" value="AB_hydrolase_fold"/>
</dbReference>
<dbReference type="EMBL" id="OBDO01000011">
    <property type="protein sequence ID" value="SNX98699.1"/>
    <property type="molecule type" value="Genomic_DNA"/>
</dbReference>
<evidence type="ECO:0000256" key="2">
    <source>
        <dbReference type="ARBA" id="ARBA00022801"/>
    </source>
</evidence>
<dbReference type="AlphaFoldDB" id="A0A285EHU9"/>
<dbReference type="Proteomes" id="UP000219514">
    <property type="component" value="Unassembled WGS sequence"/>
</dbReference>
<comment type="similarity">
    <text evidence="1">Belongs to the AB hydrolase superfamily.</text>
</comment>
<reference evidence="4 5" key="1">
    <citation type="submission" date="2017-09" db="EMBL/GenBank/DDBJ databases">
        <authorList>
            <person name="Ehlers B."/>
            <person name="Leendertz F.H."/>
        </authorList>
    </citation>
    <scope>NUCLEOTIDE SEQUENCE [LARGE SCALE GENOMIC DNA]</scope>
    <source>
        <strain evidence="4 5">DSM 46844</strain>
    </source>
</reference>
<dbReference type="GO" id="GO:0052689">
    <property type="term" value="F:carboxylic ester hydrolase activity"/>
    <property type="evidence" value="ECO:0007669"/>
    <property type="project" value="UniProtKB-ARBA"/>
</dbReference>
<gene>
    <name evidence="4" type="ORF">SAMN06893097_111215</name>
</gene>
<evidence type="ECO:0000313" key="5">
    <source>
        <dbReference type="Proteomes" id="UP000219514"/>
    </source>
</evidence>
<protein>
    <recommendedName>
        <fullName evidence="3">Serine aminopeptidase S33 domain-containing protein</fullName>
    </recommendedName>
</protein>
<proteinExistence type="inferred from homology"/>
<dbReference type="Pfam" id="PF12146">
    <property type="entry name" value="Hydrolase_4"/>
    <property type="match status" value="1"/>
</dbReference>
<evidence type="ECO:0000256" key="1">
    <source>
        <dbReference type="ARBA" id="ARBA00008645"/>
    </source>
</evidence>
<dbReference type="Gene3D" id="3.40.50.1820">
    <property type="entry name" value="alpha/beta hydrolase"/>
    <property type="match status" value="1"/>
</dbReference>
<dbReference type="OrthoDB" id="5902829at2"/>
<keyword evidence="5" id="KW-1185">Reference proteome</keyword>
<organism evidence="4 5">
    <name type="scientific">Geodermatophilus sabuli</name>
    <dbReference type="NCBI Taxonomy" id="1564158"/>
    <lineage>
        <taxon>Bacteria</taxon>
        <taxon>Bacillati</taxon>
        <taxon>Actinomycetota</taxon>
        <taxon>Actinomycetes</taxon>
        <taxon>Geodermatophilales</taxon>
        <taxon>Geodermatophilaceae</taxon>
        <taxon>Geodermatophilus</taxon>
    </lineage>
</organism>
<dbReference type="PANTHER" id="PTHR22946:SF9">
    <property type="entry name" value="POLYKETIDE TRANSFERASE AF380"/>
    <property type="match status" value="1"/>
</dbReference>
<keyword evidence="2" id="KW-0378">Hydrolase</keyword>
<evidence type="ECO:0000259" key="3">
    <source>
        <dbReference type="Pfam" id="PF12146"/>
    </source>
</evidence>
<name>A0A285EHU9_9ACTN</name>
<feature type="domain" description="Serine aminopeptidase S33" evidence="3">
    <location>
        <begin position="36"/>
        <end position="281"/>
    </location>
</feature>
<evidence type="ECO:0000313" key="4">
    <source>
        <dbReference type="EMBL" id="SNX98699.1"/>
    </source>
</evidence>
<dbReference type="PANTHER" id="PTHR22946">
    <property type="entry name" value="DIENELACTONE HYDROLASE DOMAIN-CONTAINING PROTEIN-RELATED"/>
    <property type="match status" value="1"/>
</dbReference>
<sequence length="317" mass="34492">MTSAESQRTRVSFESGGVRLAGYLHRPADVGGMLPCVVMGHGFSGTQDRLFELAGRFAAVGLPALTFDYRSFGESDGVPRQLVDVSGQLQDWQAAVRFARGLDGVDPERVALWGSSLGGGHVVRIAADDPRIAAVVAQMPFNGFPRRVEGRSTRDAVRLLWAMTVDAARGRVGLSPRYTPMVGAPGEVAVTTTARAQEHIALLSGEGATSLWRNEVAPRGLFGMLRYRPGDVAHRLGMPVLVCIADNDRETPEETTRLIAQRAPRGELRRYPGTHFDLYRDPVRQQVVADEIDFLRAHLVERTRHGAASTAAGREQA</sequence>
<accession>A0A285EHU9</accession>
<dbReference type="InterPro" id="IPR022742">
    <property type="entry name" value="Hydrolase_4"/>
</dbReference>